<dbReference type="Pfam" id="PF03184">
    <property type="entry name" value="DDE_1"/>
    <property type="match status" value="1"/>
</dbReference>
<name>A0A4Q2D114_9AGAR</name>
<dbReference type="GO" id="GO:0003676">
    <property type="term" value="F:nucleic acid binding"/>
    <property type="evidence" value="ECO:0007669"/>
    <property type="project" value="InterPro"/>
</dbReference>
<evidence type="ECO:0000259" key="1">
    <source>
        <dbReference type="Pfam" id="PF03184"/>
    </source>
</evidence>
<sequence>MSEKKTNKFRITIAFATNATGTKKLNPLFIKKFKKPCFFKNAPASFKKIYYHENKKAWMT</sequence>
<dbReference type="STRING" id="2316362.A0A4Q2D114"/>
<dbReference type="EMBL" id="SDEE01001094">
    <property type="protein sequence ID" value="RXW12860.1"/>
    <property type="molecule type" value="Genomic_DNA"/>
</dbReference>
<dbReference type="Proteomes" id="UP000290288">
    <property type="component" value="Unassembled WGS sequence"/>
</dbReference>
<proteinExistence type="predicted"/>
<reference evidence="2 3" key="1">
    <citation type="submission" date="2019-01" db="EMBL/GenBank/DDBJ databases">
        <title>Draft genome sequence of Psathyrella aberdarensis IHI B618.</title>
        <authorList>
            <person name="Buettner E."/>
            <person name="Kellner H."/>
        </authorList>
    </citation>
    <scope>NUCLEOTIDE SEQUENCE [LARGE SCALE GENOMIC DNA]</scope>
    <source>
        <strain evidence="2 3">IHI B618</strain>
    </source>
</reference>
<gene>
    <name evidence="2" type="ORF">EST38_g12994</name>
</gene>
<comment type="caution">
    <text evidence="2">The sequence shown here is derived from an EMBL/GenBank/DDBJ whole genome shotgun (WGS) entry which is preliminary data.</text>
</comment>
<feature type="domain" description="DDE-1" evidence="1">
    <location>
        <begin position="10"/>
        <end position="60"/>
    </location>
</feature>
<organism evidence="2 3">
    <name type="scientific">Candolleomyces aberdarensis</name>
    <dbReference type="NCBI Taxonomy" id="2316362"/>
    <lineage>
        <taxon>Eukaryota</taxon>
        <taxon>Fungi</taxon>
        <taxon>Dikarya</taxon>
        <taxon>Basidiomycota</taxon>
        <taxon>Agaricomycotina</taxon>
        <taxon>Agaricomycetes</taxon>
        <taxon>Agaricomycetidae</taxon>
        <taxon>Agaricales</taxon>
        <taxon>Agaricineae</taxon>
        <taxon>Psathyrellaceae</taxon>
        <taxon>Candolleomyces</taxon>
    </lineage>
</organism>
<evidence type="ECO:0000313" key="3">
    <source>
        <dbReference type="Proteomes" id="UP000290288"/>
    </source>
</evidence>
<dbReference type="InterPro" id="IPR004875">
    <property type="entry name" value="DDE_SF_endonuclease_dom"/>
</dbReference>
<protein>
    <recommendedName>
        <fullName evidence="1">DDE-1 domain-containing protein</fullName>
    </recommendedName>
</protein>
<accession>A0A4Q2D114</accession>
<evidence type="ECO:0000313" key="2">
    <source>
        <dbReference type="EMBL" id="RXW12860.1"/>
    </source>
</evidence>
<dbReference type="AlphaFoldDB" id="A0A4Q2D114"/>
<keyword evidence="3" id="KW-1185">Reference proteome</keyword>